<name>A0A6P5QJ46_MUSCR</name>
<keyword evidence="2" id="KW-1185">Reference proteome</keyword>
<dbReference type="PANTHER" id="PTHR37885:SF1">
    <property type="entry name" value="CMT1A DUPLICATED REGION TRANSCRIPT 4 PROTEIN"/>
    <property type="match status" value="1"/>
</dbReference>
<dbReference type="GeneID" id="110305737"/>
<organism evidence="2 3">
    <name type="scientific">Mus caroli</name>
    <name type="common">Ryukyu mouse</name>
    <name type="synonym">Ricefield mouse</name>
    <dbReference type="NCBI Taxonomy" id="10089"/>
    <lineage>
        <taxon>Eukaryota</taxon>
        <taxon>Metazoa</taxon>
        <taxon>Chordata</taxon>
        <taxon>Craniata</taxon>
        <taxon>Vertebrata</taxon>
        <taxon>Euteleostomi</taxon>
        <taxon>Mammalia</taxon>
        <taxon>Eutheria</taxon>
        <taxon>Euarchontoglires</taxon>
        <taxon>Glires</taxon>
        <taxon>Rodentia</taxon>
        <taxon>Myomorpha</taxon>
        <taxon>Muroidea</taxon>
        <taxon>Muridae</taxon>
        <taxon>Murinae</taxon>
        <taxon>Mus</taxon>
        <taxon>Mus</taxon>
    </lineage>
</organism>
<evidence type="ECO:0000313" key="3">
    <source>
        <dbReference type="RefSeq" id="XP_021033475.1"/>
    </source>
</evidence>
<sequence length="179" mass="20276">MISKPESSLSGQESSQEVQKKTWNPRNYSARLTENIGLPLILLEKHNPWPAYVTYISPAVTRITEKGWARDLEYIYAAEKNGKPIRPSKPSAMLLKRKKLSKPSELVLKETLSETMLPVWECSTTYVSPTFVPEPAQLQMDAREGPTANYNKIIFSKRPVMSKLPFGLLQASKETHTKV</sequence>
<dbReference type="Pfam" id="PF15213">
    <property type="entry name" value="CDRT4"/>
    <property type="match status" value="1"/>
</dbReference>
<evidence type="ECO:0000313" key="2">
    <source>
        <dbReference type="Proteomes" id="UP000515126"/>
    </source>
</evidence>
<dbReference type="RefSeq" id="XP_021033475.1">
    <property type="nucleotide sequence ID" value="XM_021177816.1"/>
</dbReference>
<dbReference type="Proteomes" id="UP000515126">
    <property type="component" value="Chromosome 11"/>
</dbReference>
<evidence type="ECO:0000256" key="1">
    <source>
        <dbReference type="SAM" id="MobiDB-lite"/>
    </source>
</evidence>
<dbReference type="KEGG" id="mcal:110305737"/>
<proteinExistence type="predicted"/>
<protein>
    <submittedName>
        <fullName evidence="3">CMT1A duplicated region transcript 4 protein</fullName>
    </submittedName>
</protein>
<reference evidence="3" key="1">
    <citation type="submission" date="2025-08" db="UniProtKB">
        <authorList>
            <consortium name="RefSeq"/>
        </authorList>
    </citation>
    <scope>IDENTIFICATION</scope>
</reference>
<feature type="compositionally biased region" description="Low complexity" evidence="1">
    <location>
        <begin position="1"/>
        <end position="17"/>
    </location>
</feature>
<dbReference type="AlphaFoldDB" id="A0A6P5QJ46"/>
<dbReference type="CTD" id="284040"/>
<feature type="region of interest" description="Disordered" evidence="1">
    <location>
        <begin position="1"/>
        <end position="22"/>
    </location>
</feature>
<dbReference type="InterPro" id="IPR029185">
    <property type="entry name" value="CDRT4"/>
</dbReference>
<gene>
    <name evidence="3" type="primary">Cdrt4</name>
</gene>
<dbReference type="PANTHER" id="PTHR37885">
    <property type="entry name" value="CMT1A DUPLICATED REGION TRANSCRIPT 4 PROTEIN"/>
    <property type="match status" value="1"/>
</dbReference>
<accession>A0A6P5QJ46</accession>